<dbReference type="EMBL" id="CP068053">
    <property type="protein sequence ID" value="QQT00522.1"/>
    <property type="molecule type" value="Genomic_DNA"/>
</dbReference>
<feature type="transmembrane region" description="Helical" evidence="1">
    <location>
        <begin position="106"/>
        <end position="124"/>
    </location>
</feature>
<dbReference type="Proteomes" id="UP000595254">
    <property type="component" value="Chromosome"/>
</dbReference>
<dbReference type="InterPro" id="IPR053824">
    <property type="entry name" value="DUF7010"/>
</dbReference>
<keyword evidence="1" id="KW-0472">Membrane</keyword>
<accession>A0A974S0D3</accession>
<organism evidence="2 3">
    <name type="scientific">Peribacillus psychrosaccharolyticus</name>
    <name type="common">Bacillus psychrosaccharolyticus</name>
    <dbReference type="NCBI Taxonomy" id="1407"/>
    <lineage>
        <taxon>Bacteria</taxon>
        <taxon>Bacillati</taxon>
        <taxon>Bacillota</taxon>
        <taxon>Bacilli</taxon>
        <taxon>Bacillales</taxon>
        <taxon>Bacillaceae</taxon>
        <taxon>Peribacillus</taxon>
    </lineage>
</organism>
<evidence type="ECO:0000256" key="1">
    <source>
        <dbReference type="SAM" id="Phobius"/>
    </source>
</evidence>
<keyword evidence="3" id="KW-1185">Reference proteome</keyword>
<dbReference type="Pfam" id="PF22765">
    <property type="entry name" value="DUF7010"/>
    <property type="match status" value="1"/>
</dbReference>
<proteinExistence type="predicted"/>
<name>A0A974S0D3_PERPY</name>
<dbReference type="RefSeq" id="WP_201647791.1">
    <property type="nucleotide sequence ID" value="NZ_CP068053.1"/>
</dbReference>
<feature type="transmembrane region" description="Helical" evidence="1">
    <location>
        <begin position="20"/>
        <end position="40"/>
    </location>
</feature>
<feature type="transmembrane region" description="Helical" evidence="1">
    <location>
        <begin position="131"/>
        <end position="149"/>
    </location>
</feature>
<keyword evidence="1" id="KW-0812">Transmembrane</keyword>
<dbReference type="KEGG" id="ppsr:I6J18_00785"/>
<keyword evidence="1" id="KW-1133">Transmembrane helix</keyword>
<feature type="transmembrane region" description="Helical" evidence="1">
    <location>
        <begin position="46"/>
        <end position="66"/>
    </location>
</feature>
<gene>
    <name evidence="2" type="ORF">I6J18_00785</name>
</gene>
<sequence length="179" mass="19967">MDTKLNHLQKDVIRTAKKGFPLVLSGAFIFFIIALFPFFFSMKIVGVIWILALITIFPLGVAVGRCMKINVLVIENPIGILAAVVAAPQAFFIPVFILVYLQIPEYLPFTIGLLTGSHFFPYVWIYKSKTYGFIAFATSVTSFILGVFAVDQAFFVVPLTISIVFSIGAFCIIRELRNE</sequence>
<feature type="transmembrane region" description="Helical" evidence="1">
    <location>
        <begin position="155"/>
        <end position="173"/>
    </location>
</feature>
<feature type="transmembrane region" description="Helical" evidence="1">
    <location>
        <begin position="78"/>
        <end position="100"/>
    </location>
</feature>
<evidence type="ECO:0000313" key="3">
    <source>
        <dbReference type="Proteomes" id="UP000595254"/>
    </source>
</evidence>
<reference evidence="2 3" key="1">
    <citation type="submission" date="2021-01" db="EMBL/GenBank/DDBJ databases">
        <title>FDA dAtabase for Regulatory Grade micrObial Sequences (FDA-ARGOS): Supporting development and validation of Infectious Disease Dx tests.</title>
        <authorList>
            <person name="Nelson B."/>
            <person name="Plummer A."/>
            <person name="Tallon L."/>
            <person name="Sadzewicz L."/>
            <person name="Zhao X."/>
            <person name="Boylan J."/>
            <person name="Ott S."/>
            <person name="Bowen H."/>
            <person name="Vavikolanu K."/>
            <person name="Mehta A."/>
            <person name="Aluvathingal J."/>
            <person name="Nadendla S."/>
            <person name="Myers T."/>
            <person name="Yan Y."/>
            <person name="Sichtig H."/>
        </authorList>
    </citation>
    <scope>NUCLEOTIDE SEQUENCE [LARGE SCALE GENOMIC DNA]</scope>
    <source>
        <strain evidence="2 3">FDAARGOS_1161</strain>
    </source>
</reference>
<evidence type="ECO:0000313" key="2">
    <source>
        <dbReference type="EMBL" id="QQT00522.1"/>
    </source>
</evidence>
<dbReference type="AlphaFoldDB" id="A0A974S0D3"/>
<protein>
    <submittedName>
        <fullName evidence="2">Uncharacterized protein</fullName>
    </submittedName>
</protein>